<evidence type="ECO:0000256" key="1">
    <source>
        <dbReference type="ARBA" id="ARBA00022737"/>
    </source>
</evidence>
<sequence length="128" mass="14404">MRTVDFSGIQRFVAISSSIIASYNLSRQLDSAVRIWSLMIIKGISLDVYCYNILINGYCKNQQLDKGLNLLKVMAMYSECPNPDIVTYNFGDNIFRFVQAGSEVSAFLGRMPSVVGYQTTLSTEMDFL</sequence>
<dbReference type="Pfam" id="PF12854">
    <property type="entry name" value="PPR_1"/>
    <property type="match status" value="1"/>
</dbReference>
<dbReference type="NCBIfam" id="TIGR00756">
    <property type="entry name" value="PPR"/>
    <property type="match status" value="1"/>
</dbReference>
<protein>
    <recommendedName>
        <fullName evidence="5">Pentatricopeptide repeat-containing protein</fullName>
    </recommendedName>
</protein>
<dbReference type="Gene3D" id="1.25.40.10">
    <property type="entry name" value="Tetratricopeptide repeat domain"/>
    <property type="match status" value="1"/>
</dbReference>
<feature type="repeat" description="PPR" evidence="2">
    <location>
        <begin position="47"/>
        <end position="81"/>
    </location>
</feature>
<proteinExistence type="predicted"/>
<comment type="caution">
    <text evidence="3">The sequence shown here is derived from an EMBL/GenBank/DDBJ whole genome shotgun (WGS) entry which is preliminary data.</text>
</comment>
<evidence type="ECO:0000313" key="4">
    <source>
        <dbReference type="Proteomes" id="UP000036987"/>
    </source>
</evidence>
<evidence type="ECO:0000256" key="2">
    <source>
        <dbReference type="PROSITE-ProRule" id="PRU00708"/>
    </source>
</evidence>
<dbReference type="Proteomes" id="UP000036987">
    <property type="component" value="Unassembled WGS sequence"/>
</dbReference>
<gene>
    <name evidence="3" type="ORF">ZOSMA_13G01300</name>
</gene>
<dbReference type="STRING" id="29655.A0A0K9Q095"/>
<accession>A0A0K9Q095</accession>
<dbReference type="Gene3D" id="3.40.50.12240">
    <property type="match status" value="1"/>
</dbReference>
<dbReference type="InterPro" id="IPR011990">
    <property type="entry name" value="TPR-like_helical_dom_sf"/>
</dbReference>
<keyword evidence="4" id="KW-1185">Reference proteome</keyword>
<evidence type="ECO:0008006" key="5">
    <source>
        <dbReference type="Google" id="ProtNLM"/>
    </source>
</evidence>
<reference evidence="4" key="1">
    <citation type="journal article" date="2016" name="Nature">
        <title>The genome of the seagrass Zostera marina reveals angiosperm adaptation to the sea.</title>
        <authorList>
            <person name="Olsen J.L."/>
            <person name="Rouze P."/>
            <person name="Verhelst B."/>
            <person name="Lin Y.-C."/>
            <person name="Bayer T."/>
            <person name="Collen J."/>
            <person name="Dattolo E."/>
            <person name="De Paoli E."/>
            <person name="Dittami S."/>
            <person name="Maumus F."/>
            <person name="Michel G."/>
            <person name="Kersting A."/>
            <person name="Lauritano C."/>
            <person name="Lohaus R."/>
            <person name="Toepel M."/>
            <person name="Tonon T."/>
            <person name="Vanneste K."/>
            <person name="Amirebrahimi M."/>
            <person name="Brakel J."/>
            <person name="Bostroem C."/>
            <person name="Chovatia M."/>
            <person name="Grimwood J."/>
            <person name="Jenkins J.W."/>
            <person name="Jueterbock A."/>
            <person name="Mraz A."/>
            <person name="Stam W.T."/>
            <person name="Tice H."/>
            <person name="Bornberg-Bauer E."/>
            <person name="Green P.J."/>
            <person name="Pearson G.A."/>
            <person name="Procaccini G."/>
            <person name="Duarte C.M."/>
            <person name="Schmutz J."/>
            <person name="Reusch T.B.H."/>
            <person name="Van de Peer Y."/>
        </authorList>
    </citation>
    <scope>NUCLEOTIDE SEQUENCE [LARGE SCALE GENOMIC DNA]</scope>
    <source>
        <strain evidence="4">cv. Finnish</strain>
    </source>
</reference>
<dbReference type="PROSITE" id="PS51375">
    <property type="entry name" value="PPR"/>
    <property type="match status" value="1"/>
</dbReference>
<dbReference type="AlphaFoldDB" id="A0A0K9Q095"/>
<organism evidence="3 4">
    <name type="scientific">Zostera marina</name>
    <name type="common">Eelgrass</name>
    <dbReference type="NCBI Taxonomy" id="29655"/>
    <lineage>
        <taxon>Eukaryota</taxon>
        <taxon>Viridiplantae</taxon>
        <taxon>Streptophyta</taxon>
        <taxon>Embryophyta</taxon>
        <taxon>Tracheophyta</taxon>
        <taxon>Spermatophyta</taxon>
        <taxon>Magnoliopsida</taxon>
        <taxon>Liliopsida</taxon>
        <taxon>Zosteraceae</taxon>
        <taxon>Zostera</taxon>
    </lineage>
</organism>
<keyword evidence="1" id="KW-0677">Repeat</keyword>
<dbReference type="EMBL" id="LFYR01000514">
    <property type="protein sequence ID" value="KMZ73922.1"/>
    <property type="molecule type" value="Genomic_DNA"/>
</dbReference>
<evidence type="ECO:0000313" key="3">
    <source>
        <dbReference type="EMBL" id="KMZ73922.1"/>
    </source>
</evidence>
<dbReference type="InterPro" id="IPR002885">
    <property type="entry name" value="PPR_rpt"/>
</dbReference>
<name>A0A0K9Q095_ZOSMR</name>
<dbReference type="PANTHER" id="PTHR45613:SF207">
    <property type="entry name" value="OS08G0300700 PROTEIN"/>
    <property type="match status" value="1"/>
</dbReference>
<dbReference type="OrthoDB" id="1936705at2759"/>
<dbReference type="PANTHER" id="PTHR45613">
    <property type="entry name" value="PENTATRICOPEPTIDE REPEAT-CONTAINING PROTEIN"/>
    <property type="match status" value="1"/>
</dbReference>